<name>A0A0E0DYM8_9ORYZ</name>
<reference evidence="1" key="2">
    <citation type="submission" date="2018-05" db="EMBL/GenBank/DDBJ databases">
        <title>OmerRS3 (Oryza meridionalis Reference Sequence Version 3).</title>
        <authorList>
            <person name="Zhang J."/>
            <person name="Kudrna D."/>
            <person name="Lee S."/>
            <person name="Talag J."/>
            <person name="Welchert J."/>
            <person name="Wing R.A."/>
        </authorList>
    </citation>
    <scope>NUCLEOTIDE SEQUENCE [LARGE SCALE GENOMIC DNA]</scope>
    <source>
        <strain evidence="1">cv. OR44</strain>
    </source>
</reference>
<dbReference type="STRING" id="40149.A0A0E0DYM8"/>
<keyword evidence="2" id="KW-1185">Reference proteome</keyword>
<accession>A0A0E0DYM8</accession>
<dbReference type="AlphaFoldDB" id="A0A0E0DYM8"/>
<dbReference type="EnsemblPlants" id="OMERI06G07940.1">
    <property type="protein sequence ID" value="OMERI06G07940.1"/>
    <property type="gene ID" value="OMERI06G07940"/>
</dbReference>
<reference evidence="1" key="1">
    <citation type="submission" date="2015-04" db="UniProtKB">
        <authorList>
            <consortium name="EnsemblPlants"/>
        </authorList>
    </citation>
    <scope>IDENTIFICATION</scope>
</reference>
<dbReference type="Proteomes" id="UP000008021">
    <property type="component" value="Chromosome 6"/>
</dbReference>
<dbReference type="HOGENOM" id="CLU_1780407_0_0_1"/>
<organism evidence="1">
    <name type="scientific">Oryza meridionalis</name>
    <dbReference type="NCBI Taxonomy" id="40149"/>
    <lineage>
        <taxon>Eukaryota</taxon>
        <taxon>Viridiplantae</taxon>
        <taxon>Streptophyta</taxon>
        <taxon>Embryophyta</taxon>
        <taxon>Tracheophyta</taxon>
        <taxon>Spermatophyta</taxon>
        <taxon>Magnoliopsida</taxon>
        <taxon>Liliopsida</taxon>
        <taxon>Poales</taxon>
        <taxon>Poaceae</taxon>
        <taxon>BOP clade</taxon>
        <taxon>Oryzoideae</taxon>
        <taxon>Oryzeae</taxon>
        <taxon>Oryzinae</taxon>
        <taxon>Oryza</taxon>
    </lineage>
</organism>
<evidence type="ECO:0000313" key="1">
    <source>
        <dbReference type="EnsemblPlants" id="OMERI06G07940.1"/>
    </source>
</evidence>
<sequence>MASAVATIAAPAEEDAAAWEHAIAATVKNAPKTLTVDGIVKFTMGRLPLVVIPWSLPVPRGALRRWDMPFLSLIGLPRLSALRRLSLPDNRLSRPAFLADVVESYGATLRHLDLGKRSYSAEMRCGANQSVWKCGRRGQREKIWKN</sequence>
<proteinExistence type="predicted"/>
<protein>
    <submittedName>
        <fullName evidence="1">Uncharacterized protein</fullName>
    </submittedName>
</protein>
<evidence type="ECO:0000313" key="2">
    <source>
        <dbReference type="Proteomes" id="UP000008021"/>
    </source>
</evidence>
<dbReference type="Gramene" id="OMERI06G07940.1">
    <property type="protein sequence ID" value="OMERI06G07940.1"/>
    <property type="gene ID" value="OMERI06G07940"/>
</dbReference>